<accession>A0A0D2KLD4</accession>
<dbReference type="SUPFAM" id="SSF50370">
    <property type="entry name" value="Ricin B-like lectins"/>
    <property type="match status" value="1"/>
</dbReference>
<proteinExistence type="predicted"/>
<dbReference type="OrthoDB" id="3039501at2759"/>
<dbReference type="Proteomes" id="UP000054270">
    <property type="component" value="Unassembled WGS sequence"/>
</dbReference>
<dbReference type="EMBL" id="KN817644">
    <property type="protein sequence ID" value="KJA15442.1"/>
    <property type="molecule type" value="Genomic_DNA"/>
</dbReference>
<gene>
    <name evidence="1" type="ORF">HYPSUDRAFT_48368</name>
</gene>
<protein>
    <submittedName>
        <fullName evidence="1">Uncharacterized protein</fullName>
    </submittedName>
</protein>
<reference evidence="2" key="1">
    <citation type="submission" date="2014-04" db="EMBL/GenBank/DDBJ databases">
        <title>Evolutionary Origins and Diversification of the Mycorrhizal Mutualists.</title>
        <authorList>
            <consortium name="DOE Joint Genome Institute"/>
            <consortium name="Mycorrhizal Genomics Consortium"/>
            <person name="Kohler A."/>
            <person name="Kuo A."/>
            <person name="Nagy L.G."/>
            <person name="Floudas D."/>
            <person name="Copeland A."/>
            <person name="Barry K.W."/>
            <person name="Cichocki N."/>
            <person name="Veneault-Fourrey C."/>
            <person name="LaButti K."/>
            <person name="Lindquist E.A."/>
            <person name="Lipzen A."/>
            <person name="Lundell T."/>
            <person name="Morin E."/>
            <person name="Murat C."/>
            <person name="Riley R."/>
            <person name="Ohm R."/>
            <person name="Sun H."/>
            <person name="Tunlid A."/>
            <person name="Henrissat B."/>
            <person name="Grigoriev I.V."/>
            <person name="Hibbett D.S."/>
            <person name="Martin F."/>
        </authorList>
    </citation>
    <scope>NUCLEOTIDE SEQUENCE [LARGE SCALE GENOMIC DNA]</scope>
    <source>
        <strain evidence="2">FD-334 SS-4</strain>
    </source>
</reference>
<evidence type="ECO:0000313" key="1">
    <source>
        <dbReference type="EMBL" id="KJA15442.1"/>
    </source>
</evidence>
<organism evidence="1 2">
    <name type="scientific">Hypholoma sublateritium (strain FD-334 SS-4)</name>
    <dbReference type="NCBI Taxonomy" id="945553"/>
    <lineage>
        <taxon>Eukaryota</taxon>
        <taxon>Fungi</taxon>
        <taxon>Dikarya</taxon>
        <taxon>Basidiomycota</taxon>
        <taxon>Agaricomycotina</taxon>
        <taxon>Agaricomycetes</taxon>
        <taxon>Agaricomycetidae</taxon>
        <taxon>Agaricales</taxon>
        <taxon>Agaricineae</taxon>
        <taxon>Strophariaceae</taxon>
        <taxon>Hypholoma</taxon>
    </lineage>
</organism>
<keyword evidence="2" id="KW-1185">Reference proteome</keyword>
<sequence>MAPDKYAYIRDKGRYRIQSVDFGTFLEKRDAGVVLRNLKPDRTQQWVFRKVQDNVFEIASSEDPDYLLVGDKPSPFALRLDSGTNLAGSTWTFYIADSRLTDRLNFVSAEFTDSKRTHNYLVHTDDYGVVSTGPDNRVRGGHNFQKWNPGDDYLWRLVEVNPASLPDENLEGKYRIRTLNGMVIHSLTDQDTLSILNQNRGDHRAWNIKDMGNGMCTLYNVLKKKYLATKYISGRWIPVFSDAPPTAAEDDKINSPWRIVALNDINWSIYVLRSDDGTASSGIRDKFSLTLDEKTVILKRWKKAHNQIWMIEATDAPLPEGNKNAGTGNTDVLQGSPLKQNVGYKFNSSDNAGGIRVFYSSGTYAVSLTNNTDFTPSPISMEVKPSGQDGEVYIFRAFGTQKHYLTWNGYKVTVENNPYSWTIEKAPNPAYYVIRDTQSKLYLSRNVAASSLETKAQADATTYWAIAP</sequence>
<dbReference type="AlphaFoldDB" id="A0A0D2KLD4"/>
<name>A0A0D2KLD4_HYPSF</name>
<dbReference type="InterPro" id="IPR035992">
    <property type="entry name" value="Ricin_B-like_lectins"/>
</dbReference>
<evidence type="ECO:0000313" key="2">
    <source>
        <dbReference type="Proteomes" id="UP000054270"/>
    </source>
</evidence>
<dbReference type="STRING" id="945553.A0A0D2KLD4"/>